<comment type="caution">
    <text evidence="2">The sequence shown here is derived from an EMBL/GenBank/DDBJ whole genome shotgun (WGS) entry which is preliminary data.</text>
</comment>
<name>A0A4R1BUP9_9ACTN</name>
<evidence type="ECO:0000313" key="2">
    <source>
        <dbReference type="EMBL" id="TCJ21654.1"/>
    </source>
</evidence>
<keyword evidence="3" id="KW-1185">Reference proteome</keyword>
<reference evidence="2 3" key="1">
    <citation type="submission" date="2019-03" db="EMBL/GenBank/DDBJ databases">
        <authorList>
            <person name="Kim M.K.M."/>
        </authorList>
    </citation>
    <scope>NUCLEOTIDE SEQUENCE [LARGE SCALE GENOMIC DNA]</scope>
    <source>
        <strain evidence="2 3">18JY15-6</strain>
    </source>
</reference>
<proteinExistence type="predicted"/>
<evidence type="ECO:0000259" key="1">
    <source>
        <dbReference type="SMART" id="SM01022"/>
    </source>
</evidence>
<organism evidence="2 3">
    <name type="scientific">Nocardioides jejuensis</name>
    <dbReference type="NCBI Taxonomy" id="2502782"/>
    <lineage>
        <taxon>Bacteria</taxon>
        <taxon>Bacillati</taxon>
        <taxon>Actinomycetota</taxon>
        <taxon>Actinomycetes</taxon>
        <taxon>Propionibacteriales</taxon>
        <taxon>Nocardioidaceae</taxon>
        <taxon>Nocardioides</taxon>
    </lineage>
</organism>
<dbReference type="RefSeq" id="WP_131585412.1">
    <property type="nucleotide sequence ID" value="NZ_SJZJ01000031.1"/>
</dbReference>
<dbReference type="Gene3D" id="2.30.130.30">
    <property type="entry name" value="Hypothetical protein"/>
    <property type="match status" value="1"/>
</dbReference>
<dbReference type="EMBL" id="SJZJ01000031">
    <property type="protein sequence ID" value="TCJ21654.1"/>
    <property type="molecule type" value="Genomic_DNA"/>
</dbReference>
<gene>
    <name evidence="2" type="ORF">EPD65_14600</name>
</gene>
<accession>A0A4R1BUP9</accession>
<sequence length="181" mass="20133">MVVDQVGRVALFSIHPRYAEAILTGTKKVEFRRQGLPADVTHVVIYATAPVQRVVGAFEIEGIDCVPPSAAWSQYGDVGGIEEDPFFDYYDGAEAAFVIRVRDARRFDAPVALADIADGLRPPQSYMYLTDERLSRTLALGSRADSHIHGTSPGTRIERMFYRLFRGLSSEERRVGAVRRA</sequence>
<dbReference type="InterPro" id="IPR015947">
    <property type="entry name" value="PUA-like_sf"/>
</dbReference>
<dbReference type="InterPro" id="IPR007374">
    <property type="entry name" value="ASCH_domain"/>
</dbReference>
<dbReference type="Proteomes" id="UP000295453">
    <property type="component" value="Unassembled WGS sequence"/>
</dbReference>
<dbReference type="SMART" id="SM01022">
    <property type="entry name" value="ASCH"/>
    <property type="match status" value="1"/>
</dbReference>
<feature type="domain" description="ASCH" evidence="1">
    <location>
        <begin position="12"/>
        <end position="105"/>
    </location>
</feature>
<dbReference type="AlphaFoldDB" id="A0A4R1BUP9"/>
<dbReference type="OrthoDB" id="5522492at2"/>
<dbReference type="Pfam" id="PF04266">
    <property type="entry name" value="ASCH"/>
    <property type="match status" value="1"/>
</dbReference>
<evidence type="ECO:0000313" key="3">
    <source>
        <dbReference type="Proteomes" id="UP000295453"/>
    </source>
</evidence>
<protein>
    <submittedName>
        <fullName evidence="2">ASCH domain-containing protein</fullName>
    </submittedName>
</protein>
<dbReference type="SUPFAM" id="SSF88697">
    <property type="entry name" value="PUA domain-like"/>
    <property type="match status" value="1"/>
</dbReference>